<dbReference type="OrthoDB" id="264964at2759"/>
<protein>
    <submittedName>
        <fullName evidence="2">Uncharacterized protein</fullName>
    </submittedName>
</protein>
<evidence type="ECO:0000313" key="3">
    <source>
        <dbReference type="Proteomes" id="UP000038009"/>
    </source>
</evidence>
<keyword evidence="3" id="KW-1185">Reference proteome</keyword>
<comment type="caution">
    <text evidence="2">The sequence shown here is derived from an EMBL/GenBank/DDBJ whole genome shotgun (WGS) entry which is preliminary data.</text>
</comment>
<organism evidence="2 3">
    <name type="scientific">Leptomonas seymouri</name>
    <dbReference type="NCBI Taxonomy" id="5684"/>
    <lineage>
        <taxon>Eukaryota</taxon>
        <taxon>Discoba</taxon>
        <taxon>Euglenozoa</taxon>
        <taxon>Kinetoplastea</taxon>
        <taxon>Metakinetoplastina</taxon>
        <taxon>Trypanosomatida</taxon>
        <taxon>Trypanosomatidae</taxon>
        <taxon>Leishmaniinae</taxon>
        <taxon>Leptomonas</taxon>
    </lineage>
</organism>
<sequence>MRTMQLWRQQGQRCEARRLHNVAALYARAAQQPSSPVFHAQRCLATSGEGPSPPSASSPKSKEGESAEPASRQENLSRLRELLRETSLEDGTALFFKPHLPRRKELWPTLRRTSPPIPEASPQGNAVAATSDLQDHSATAIRATPPPPARSKENCSPRHRDPLCWYGGPPGVIRDVDYFTAGMAGPFSTFFRTQYYLKNQPTAPLLRCPACAAQLLSAKEEKGSVVQGVQGSDPRTPTSSRLWMDPPTLDRHLSWAHPDQLYCPQELAAYNDQVLREILYNCGLASAAACGVDRDAEEPLEEWKAAPARLILAVDVANVEIGASTKVLDMLTSEELHRVFAQVPVVICAAHELLVPFASRIPHVLYQLARLHPSSTLHFFVANTSLESGDLMMSSFLNELMLASCTREIPPVVLLTRDGQQRQVANEMHGSGQRTLSPMGVIRFSSSGVVANFAEELRAALTGGLWKV</sequence>
<dbReference type="Proteomes" id="UP000038009">
    <property type="component" value="Unassembled WGS sequence"/>
</dbReference>
<feature type="region of interest" description="Disordered" evidence="1">
    <location>
        <begin position="107"/>
        <end position="133"/>
    </location>
</feature>
<dbReference type="VEuPathDB" id="TriTrypDB:Lsey_0097_0010"/>
<gene>
    <name evidence="2" type="ORF">ABL78_3684</name>
</gene>
<dbReference type="OMA" id="KLYNAQV"/>
<evidence type="ECO:0000256" key="1">
    <source>
        <dbReference type="SAM" id="MobiDB-lite"/>
    </source>
</evidence>
<evidence type="ECO:0000313" key="2">
    <source>
        <dbReference type="EMBL" id="KPI87214.1"/>
    </source>
</evidence>
<accession>A0A0N1I7E4</accession>
<feature type="region of interest" description="Disordered" evidence="1">
    <location>
        <begin position="44"/>
        <end position="75"/>
    </location>
</feature>
<reference evidence="2 3" key="1">
    <citation type="journal article" date="2015" name="PLoS Pathog.">
        <title>Leptomonas seymouri: Adaptations to the Dixenous Life Cycle Analyzed by Genome Sequencing, Transcriptome Profiling and Co-infection with Leishmania donovani.</title>
        <authorList>
            <person name="Kraeva N."/>
            <person name="Butenko A."/>
            <person name="Hlavacova J."/>
            <person name="Kostygov A."/>
            <person name="Myskova J."/>
            <person name="Grybchuk D."/>
            <person name="Lestinova T."/>
            <person name="Votypka J."/>
            <person name="Volf P."/>
            <person name="Opperdoes F."/>
            <person name="Flegontov P."/>
            <person name="Lukes J."/>
            <person name="Yurchenko V."/>
        </authorList>
    </citation>
    <scope>NUCLEOTIDE SEQUENCE [LARGE SCALE GENOMIC DNA]</scope>
    <source>
        <strain evidence="2 3">ATCC 30220</strain>
    </source>
</reference>
<dbReference type="AlphaFoldDB" id="A0A0N1I7E4"/>
<dbReference type="EMBL" id="LJSK01000097">
    <property type="protein sequence ID" value="KPI87214.1"/>
    <property type="molecule type" value="Genomic_DNA"/>
</dbReference>
<feature type="region of interest" description="Disordered" evidence="1">
    <location>
        <begin position="138"/>
        <end position="157"/>
    </location>
</feature>
<proteinExistence type="predicted"/>
<name>A0A0N1I7E4_LEPSE</name>